<accession>A0ABT7JDT4</accession>
<reference evidence="1 2" key="1">
    <citation type="submission" date="2023-05" db="EMBL/GenBank/DDBJ databases">
        <authorList>
            <person name="Gao F."/>
        </authorList>
    </citation>
    <scope>NUCLEOTIDE SEQUENCE [LARGE SCALE GENOMIC DNA]</scope>
    <source>
        <strain evidence="1 2">MIMF12</strain>
    </source>
</reference>
<organism evidence="1 2">
    <name type="scientific">Deinococcus rhizophilus</name>
    <dbReference type="NCBI Taxonomy" id="3049544"/>
    <lineage>
        <taxon>Bacteria</taxon>
        <taxon>Thermotogati</taxon>
        <taxon>Deinococcota</taxon>
        <taxon>Deinococci</taxon>
        <taxon>Deinococcales</taxon>
        <taxon>Deinococcaceae</taxon>
        <taxon>Deinococcus</taxon>
    </lineage>
</organism>
<gene>
    <name evidence="1" type="ORF">QOL99_03500</name>
</gene>
<sequence>MTGDQEQALLHPEGERLARRLAQVLGGGEADVGRAHLLGLSVVTNLVGALMPTIEQVSRHAGRPLHAQLGADDRGRAVVETVTPDGEVRARLPVDDLLDDALFVRGRLHPTVCAHLADGMTGSEHHAARSLAAALKSAPVLGALRRQLTALLSR</sequence>
<evidence type="ECO:0008006" key="3">
    <source>
        <dbReference type="Google" id="ProtNLM"/>
    </source>
</evidence>
<comment type="caution">
    <text evidence="1">The sequence shown here is derived from an EMBL/GenBank/DDBJ whole genome shotgun (WGS) entry which is preliminary data.</text>
</comment>
<proteinExistence type="predicted"/>
<keyword evidence="2" id="KW-1185">Reference proteome</keyword>
<dbReference type="RefSeq" id="WP_285521374.1">
    <property type="nucleotide sequence ID" value="NZ_JASNGB010000015.1"/>
</dbReference>
<dbReference type="Proteomes" id="UP001302059">
    <property type="component" value="Unassembled WGS sequence"/>
</dbReference>
<protein>
    <recommendedName>
        <fullName evidence="3">MarR family transcriptional regulator</fullName>
    </recommendedName>
</protein>
<evidence type="ECO:0000313" key="2">
    <source>
        <dbReference type="Proteomes" id="UP001302059"/>
    </source>
</evidence>
<dbReference type="EMBL" id="JASNGB010000015">
    <property type="protein sequence ID" value="MDL2343210.1"/>
    <property type="molecule type" value="Genomic_DNA"/>
</dbReference>
<evidence type="ECO:0000313" key="1">
    <source>
        <dbReference type="EMBL" id="MDL2343210.1"/>
    </source>
</evidence>
<name>A0ABT7JDT4_9DEIO</name>